<evidence type="ECO:0000313" key="5">
    <source>
        <dbReference type="EMBL" id="KXK66691.1"/>
    </source>
</evidence>
<dbReference type="InterPro" id="IPR001845">
    <property type="entry name" value="HTH_ArsR_DNA-bd_dom"/>
</dbReference>
<dbReference type="CDD" id="cd00090">
    <property type="entry name" value="HTH_ARSR"/>
    <property type="match status" value="1"/>
</dbReference>
<dbReference type="InterPro" id="IPR036390">
    <property type="entry name" value="WH_DNA-bd_sf"/>
</dbReference>
<reference evidence="5 6" key="1">
    <citation type="submission" date="2016-02" db="EMBL/GenBank/DDBJ databases">
        <authorList>
            <person name="Wen L."/>
            <person name="He K."/>
            <person name="Yang H."/>
        </authorList>
    </citation>
    <scope>NUCLEOTIDE SEQUENCE [LARGE SCALE GENOMIC DNA]</scope>
    <source>
        <strain evidence="5 6">DSM 22607</strain>
    </source>
</reference>
<dbReference type="PANTHER" id="PTHR33154">
    <property type="entry name" value="TRANSCRIPTIONAL REGULATOR, ARSR FAMILY"/>
    <property type="match status" value="1"/>
</dbReference>
<evidence type="ECO:0000256" key="2">
    <source>
        <dbReference type="ARBA" id="ARBA00023125"/>
    </source>
</evidence>
<dbReference type="NCBIfam" id="NF033788">
    <property type="entry name" value="HTH_metalloreg"/>
    <property type="match status" value="1"/>
</dbReference>
<dbReference type="InterPro" id="IPR051081">
    <property type="entry name" value="HTH_MetalResp_TranReg"/>
</dbReference>
<evidence type="ECO:0000256" key="1">
    <source>
        <dbReference type="ARBA" id="ARBA00023015"/>
    </source>
</evidence>
<feature type="domain" description="HTH arsR-type" evidence="4">
    <location>
        <begin position="1"/>
        <end position="94"/>
    </location>
</feature>
<sequence>MKTNYTDYANTFKAIAEPTRLQIIDMLSCGELCACVIHEKFDITQPTLSHHMKILCDSGIVIPRKDGKWTHYSLNEQRLNEIRDFMNMLTVTEKACICNE</sequence>
<dbReference type="SMART" id="SM00418">
    <property type="entry name" value="HTH_ARSR"/>
    <property type="match status" value="1"/>
</dbReference>
<keyword evidence="6" id="KW-1185">Reference proteome</keyword>
<dbReference type="PROSITE" id="PS50987">
    <property type="entry name" value="HTH_ARSR_2"/>
    <property type="match status" value="1"/>
</dbReference>
<dbReference type="KEGG" id="cmiu:B1H56_06995"/>
<gene>
    <name evidence="5" type="ORF">HMPREF3293_00522</name>
</gene>
<dbReference type="EMBL" id="LSZW01000035">
    <property type="protein sequence ID" value="KXK66691.1"/>
    <property type="molecule type" value="Genomic_DNA"/>
</dbReference>
<proteinExistence type="predicted"/>
<evidence type="ECO:0000256" key="3">
    <source>
        <dbReference type="ARBA" id="ARBA00023163"/>
    </source>
</evidence>
<keyword evidence="2" id="KW-0238">DNA-binding</keyword>
<dbReference type="PRINTS" id="PR00778">
    <property type="entry name" value="HTHARSR"/>
</dbReference>
<dbReference type="InterPro" id="IPR011991">
    <property type="entry name" value="ArsR-like_HTH"/>
</dbReference>
<comment type="caution">
    <text evidence="5">The sequence shown here is derived from an EMBL/GenBank/DDBJ whole genome shotgun (WGS) entry which is preliminary data.</text>
</comment>
<dbReference type="Gene3D" id="1.10.10.10">
    <property type="entry name" value="Winged helix-like DNA-binding domain superfamily/Winged helix DNA-binding domain"/>
    <property type="match status" value="1"/>
</dbReference>
<dbReference type="RefSeq" id="WP_074025738.1">
    <property type="nucleotide sequence ID" value="NZ_CABMOF010000011.1"/>
</dbReference>
<dbReference type="Proteomes" id="UP000070366">
    <property type="component" value="Unassembled WGS sequence"/>
</dbReference>
<dbReference type="InterPro" id="IPR036388">
    <property type="entry name" value="WH-like_DNA-bd_sf"/>
</dbReference>
<dbReference type="PANTHER" id="PTHR33154:SF18">
    <property type="entry name" value="ARSENICAL RESISTANCE OPERON REPRESSOR"/>
    <property type="match status" value="1"/>
</dbReference>
<organism evidence="5 6">
    <name type="scientific">Christensenella minuta</name>
    <dbReference type="NCBI Taxonomy" id="626937"/>
    <lineage>
        <taxon>Bacteria</taxon>
        <taxon>Bacillati</taxon>
        <taxon>Bacillota</taxon>
        <taxon>Clostridia</taxon>
        <taxon>Christensenellales</taxon>
        <taxon>Christensenellaceae</taxon>
        <taxon>Christensenella</taxon>
    </lineage>
</organism>
<keyword evidence="1" id="KW-0805">Transcription regulation</keyword>
<name>A0A136Q7N4_9FIRM</name>
<dbReference type="OrthoDB" id="9798835at2"/>
<dbReference type="GO" id="GO:0003700">
    <property type="term" value="F:DNA-binding transcription factor activity"/>
    <property type="evidence" value="ECO:0007669"/>
    <property type="project" value="InterPro"/>
</dbReference>
<dbReference type="AlphaFoldDB" id="A0A136Q7N4"/>
<dbReference type="GO" id="GO:0003677">
    <property type="term" value="F:DNA binding"/>
    <property type="evidence" value="ECO:0007669"/>
    <property type="project" value="UniProtKB-KW"/>
</dbReference>
<keyword evidence="3" id="KW-0804">Transcription</keyword>
<dbReference type="SUPFAM" id="SSF46785">
    <property type="entry name" value="Winged helix' DNA-binding domain"/>
    <property type="match status" value="1"/>
</dbReference>
<accession>A0A136Q7N4</accession>
<dbReference type="PATRIC" id="fig|626937.4.peg.512"/>
<evidence type="ECO:0000313" key="6">
    <source>
        <dbReference type="Proteomes" id="UP000070366"/>
    </source>
</evidence>
<evidence type="ECO:0000259" key="4">
    <source>
        <dbReference type="PROSITE" id="PS50987"/>
    </source>
</evidence>
<dbReference type="STRING" id="626937.HMPREF3293_00522"/>
<protein>
    <submittedName>
        <fullName evidence="5">Putative arsenical resistance operon repressor</fullName>
    </submittedName>
</protein>
<dbReference type="Pfam" id="PF01022">
    <property type="entry name" value="HTH_5"/>
    <property type="match status" value="1"/>
</dbReference>